<evidence type="ECO:0000256" key="2">
    <source>
        <dbReference type="ARBA" id="ARBA00004967"/>
    </source>
</evidence>
<feature type="binding site" evidence="15">
    <location>
        <position position="194"/>
    </location>
    <ligand>
        <name>ATP</name>
        <dbReference type="ChEBI" id="CHEBI:30616"/>
    </ligand>
</feature>
<evidence type="ECO:0000256" key="6">
    <source>
        <dbReference type="ARBA" id="ARBA00014810"/>
    </source>
</evidence>
<keyword evidence="9 15" id="KW-0436">Ligase</keyword>
<gene>
    <name evidence="15" type="primary">argG</name>
    <name evidence="18" type="ORF">JOF53_001771</name>
</gene>
<evidence type="ECO:0000256" key="5">
    <source>
        <dbReference type="ARBA" id="ARBA00012286"/>
    </source>
</evidence>
<feature type="binding site" evidence="15">
    <location>
        <position position="99"/>
    </location>
    <ligand>
        <name>L-citrulline</name>
        <dbReference type="ChEBI" id="CHEBI:57743"/>
    </ligand>
</feature>
<dbReference type="NCBIfam" id="NF003779">
    <property type="entry name" value="PRK05370.1"/>
    <property type="match status" value="1"/>
</dbReference>
<feature type="domain" description="Arginosuccinate synthase C-terminal" evidence="17">
    <location>
        <begin position="191"/>
        <end position="393"/>
    </location>
</feature>
<dbReference type="EMBL" id="JAGIOO010000001">
    <property type="protein sequence ID" value="MBP2472899.1"/>
    <property type="molecule type" value="Genomic_DNA"/>
</dbReference>
<dbReference type="NCBIfam" id="TIGR00032">
    <property type="entry name" value="argG"/>
    <property type="match status" value="1"/>
</dbReference>
<keyword evidence="19" id="KW-1185">Reference proteome</keyword>
<evidence type="ECO:0000256" key="7">
    <source>
        <dbReference type="ARBA" id="ARBA00022490"/>
    </source>
</evidence>
<evidence type="ECO:0000313" key="19">
    <source>
        <dbReference type="Proteomes" id="UP001519363"/>
    </source>
</evidence>
<comment type="similarity">
    <text evidence="3 15">Belongs to the argininosuccinate synthase family. Type 2 subfamily.</text>
</comment>
<sequence>MSKVLTSLPVNERVGIAFSGGLDTSVAVAWMREKGAVPCTYTANIGQYDEPDIDSVPGRAKAYGAEVARLVDCRAALVEEGLAALACGAFHIRSGGRAYFNTTPLGRAVTGTLLVRAMLEDDVQIWGDGSTFKGNDIERFYRYGLLANPSLRIYKPWLDADFVTELGGRKEMSEWLLAHDLPYRDSVEKAYSTDANIWGATHEAKQLEHLDAGIEIVEPIMGVRFWDPAVEIATEDVTIAFQQGRPVSINGKEFSSAVDLVLEANAIGGRHGLGMSDQIENRVIEAKSRGIYEAPGMALLHAAYERLVNAIHNEDTVASYHNEGRKLGRLMYEGRWLDPQSLMRRESLQRWVGAAVTGEVTLRLRRGEDYSILETSGPTFSYHPDKLSMERTADSAFGPVDRIGQLTMRNLDIADSRARLEQYAALGMVGNERPMLVGAAQAASTGLIGAMAEGGAEAIASRGEAPEDEQLLDLAAMEAGTD</sequence>
<dbReference type="Pfam" id="PF20979">
    <property type="entry name" value="Arginosuc_syn_C"/>
    <property type="match status" value="1"/>
</dbReference>
<feature type="binding site" evidence="15">
    <location>
        <position position="203"/>
    </location>
    <ligand>
        <name>L-citrulline</name>
        <dbReference type="ChEBI" id="CHEBI:57743"/>
    </ligand>
</feature>
<feature type="binding site" evidence="15">
    <location>
        <position position="135"/>
    </location>
    <ligand>
        <name>L-aspartate</name>
        <dbReference type="ChEBI" id="CHEBI:29991"/>
    </ligand>
</feature>
<feature type="domain" description="Arginosuccinate synthase-like N-terminal" evidence="16">
    <location>
        <begin position="14"/>
        <end position="161"/>
    </location>
</feature>
<dbReference type="InterPro" id="IPR024073">
    <property type="entry name" value="AS_multimer_C_tail"/>
</dbReference>
<feature type="binding site" evidence="15">
    <location>
        <position position="135"/>
    </location>
    <ligand>
        <name>L-citrulline</name>
        <dbReference type="ChEBI" id="CHEBI:57743"/>
    </ligand>
</feature>
<comment type="subunit">
    <text evidence="4 15">Homotetramer.</text>
</comment>
<dbReference type="Proteomes" id="UP001519363">
    <property type="component" value="Unassembled WGS sequence"/>
</dbReference>
<evidence type="ECO:0000256" key="4">
    <source>
        <dbReference type="ARBA" id="ARBA00011881"/>
    </source>
</evidence>
<dbReference type="HAMAP" id="MF_00581">
    <property type="entry name" value="Arg_succ_synth_type2"/>
    <property type="match status" value="1"/>
</dbReference>
<dbReference type="SUPFAM" id="SSF52402">
    <property type="entry name" value="Adenine nucleotide alpha hydrolases-like"/>
    <property type="match status" value="1"/>
</dbReference>
<feature type="binding site" evidence="15">
    <location>
        <position position="201"/>
    </location>
    <ligand>
        <name>L-citrulline</name>
        <dbReference type="ChEBI" id="CHEBI:57743"/>
    </ligand>
</feature>
<feature type="binding site" evidence="15">
    <location>
        <position position="136"/>
    </location>
    <ligand>
        <name>ATP</name>
        <dbReference type="ChEBI" id="CHEBI:30616"/>
    </ligand>
</feature>
<dbReference type="PROSITE" id="PS00565">
    <property type="entry name" value="ARGININOSUCCIN_SYN_2"/>
    <property type="match status" value="1"/>
</dbReference>
<proteinExistence type="inferred from homology"/>
<keyword evidence="7 15" id="KW-0963">Cytoplasm</keyword>
<evidence type="ECO:0000256" key="8">
    <source>
        <dbReference type="ARBA" id="ARBA00022571"/>
    </source>
</evidence>
<feature type="binding site" evidence="15">
    <location>
        <position position="139"/>
    </location>
    <ligand>
        <name>L-citrulline</name>
        <dbReference type="ChEBI" id="CHEBI:57743"/>
    </ligand>
</feature>
<dbReference type="InterPro" id="IPR014729">
    <property type="entry name" value="Rossmann-like_a/b/a_fold"/>
</dbReference>
<comment type="caution">
    <text evidence="18">The sequence shown here is derived from an EMBL/GenBank/DDBJ whole genome shotgun (WGS) entry which is preliminary data.</text>
</comment>
<name>A0ABS5A9K7_9PSEU</name>
<evidence type="ECO:0000256" key="15">
    <source>
        <dbReference type="HAMAP-Rule" id="MF_00581"/>
    </source>
</evidence>
<comment type="subcellular location">
    <subcellularLocation>
        <location evidence="1 15">Cytoplasm</location>
    </subcellularLocation>
</comment>
<feature type="binding site" evidence="15">
    <location>
        <position position="131"/>
    </location>
    <ligand>
        <name>L-aspartate</name>
        <dbReference type="ChEBI" id="CHEBI:29991"/>
    </ligand>
</feature>
<comment type="catalytic activity">
    <reaction evidence="14 15">
        <text>L-citrulline + L-aspartate + ATP = 2-(N(omega)-L-arginino)succinate + AMP + diphosphate + H(+)</text>
        <dbReference type="Rhea" id="RHEA:10932"/>
        <dbReference type="ChEBI" id="CHEBI:15378"/>
        <dbReference type="ChEBI" id="CHEBI:29991"/>
        <dbReference type="ChEBI" id="CHEBI:30616"/>
        <dbReference type="ChEBI" id="CHEBI:33019"/>
        <dbReference type="ChEBI" id="CHEBI:57472"/>
        <dbReference type="ChEBI" id="CHEBI:57743"/>
        <dbReference type="ChEBI" id="CHEBI:456215"/>
        <dbReference type="EC" id="6.3.4.5"/>
    </reaction>
</comment>
<dbReference type="InterPro" id="IPR001518">
    <property type="entry name" value="Arginosuc_synth"/>
</dbReference>
<dbReference type="InterPro" id="IPR018223">
    <property type="entry name" value="Arginosuc_synth_CS"/>
</dbReference>
<evidence type="ECO:0000259" key="17">
    <source>
        <dbReference type="Pfam" id="PF20979"/>
    </source>
</evidence>
<dbReference type="PANTHER" id="PTHR11587">
    <property type="entry name" value="ARGININOSUCCINATE SYNTHASE"/>
    <property type="match status" value="1"/>
</dbReference>
<dbReference type="Gene3D" id="3.40.50.620">
    <property type="entry name" value="HUPs"/>
    <property type="match status" value="1"/>
</dbReference>
<evidence type="ECO:0000256" key="13">
    <source>
        <dbReference type="ARBA" id="ARBA00029916"/>
    </source>
</evidence>
<evidence type="ECO:0000256" key="12">
    <source>
        <dbReference type="ARBA" id="ARBA00022840"/>
    </source>
</evidence>
<organism evidence="18 19">
    <name type="scientific">Crossiella equi</name>
    <dbReference type="NCBI Taxonomy" id="130796"/>
    <lineage>
        <taxon>Bacteria</taxon>
        <taxon>Bacillati</taxon>
        <taxon>Actinomycetota</taxon>
        <taxon>Actinomycetes</taxon>
        <taxon>Pseudonocardiales</taxon>
        <taxon>Pseudonocardiaceae</taxon>
        <taxon>Crossiella</taxon>
    </lineage>
</organism>
<reference evidence="18 19" key="1">
    <citation type="submission" date="2021-03" db="EMBL/GenBank/DDBJ databases">
        <title>Sequencing the genomes of 1000 actinobacteria strains.</title>
        <authorList>
            <person name="Klenk H.-P."/>
        </authorList>
    </citation>
    <scope>NUCLEOTIDE SEQUENCE [LARGE SCALE GENOMIC DNA]</scope>
    <source>
        <strain evidence="18 19">DSM 44580</strain>
    </source>
</reference>
<keyword evidence="10 15" id="KW-0028">Amino-acid biosynthesis</keyword>
<keyword evidence="11 15" id="KW-0547">Nucleotide-binding</keyword>
<protein>
    <recommendedName>
        <fullName evidence="6 15">Argininosuccinate synthase</fullName>
        <ecNumber evidence="5 15">6.3.4.5</ecNumber>
    </recommendedName>
    <alternativeName>
        <fullName evidence="13 15">Citrulline--aspartate ligase</fullName>
    </alternativeName>
</protein>
<evidence type="ECO:0000259" key="16">
    <source>
        <dbReference type="Pfam" id="PF00764"/>
    </source>
</evidence>
<dbReference type="InterPro" id="IPR023434">
    <property type="entry name" value="Arginosuc_synth_type_1_subfam"/>
</dbReference>
<evidence type="ECO:0000256" key="10">
    <source>
        <dbReference type="ARBA" id="ARBA00022605"/>
    </source>
</evidence>
<dbReference type="PANTHER" id="PTHR11587:SF2">
    <property type="entry name" value="ARGININOSUCCINATE SYNTHASE"/>
    <property type="match status" value="1"/>
</dbReference>
<dbReference type="Gene3D" id="1.10.287.400">
    <property type="match status" value="1"/>
</dbReference>
<feature type="binding site" evidence="15">
    <location>
        <begin position="17"/>
        <end position="25"/>
    </location>
    <ligand>
        <name>ATP</name>
        <dbReference type="ChEBI" id="CHEBI:30616"/>
    </ligand>
</feature>
<dbReference type="EC" id="6.3.4.5" evidence="5 15"/>
<evidence type="ECO:0000313" key="18">
    <source>
        <dbReference type="EMBL" id="MBP2472899.1"/>
    </source>
</evidence>
<dbReference type="GO" id="GO:0004055">
    <property type="term" value="F:argininosuccinate synthase activity"/>
    <property type="evidence" value="ECO:0007669"/>
    <property type="project" value="UniProtKB-EC"/>
</dbReference>
<accession>A0ABS5A9K7</accession>
<evidence type="ECO:0000256" key="9">
    <source>
        <dbReference type="ARBA" id="ARBA00022598"/>
    </source>
</evidence>
<dbReference type="CDD" id="cd01999">
    <property type="entry name" value="ASS"/>
    <property type="match status" value="1"/>
</dbReference>
<evidence type="ECO:0000256" key="1">
    <source>
        <dbReference type="ARBA" id="ARBA00004496"/>
    </source>
</evidence>
<dbReference type="Pfam" id="PF00764">
    <property type="entry name" value="Arginosuc_synth"/>
    <property type="match status" value="1"/>
</dbReference>
<feature type="binding site" evidence="15">
    <location>
        <position position="43"/>
    </location>
    <ligand>
        <name>ATP</name>
        <dbReference type="ChEBI" id="CHEBI:30616"/>
    </ligand>
</feature>
<feature type="binding site" evidence="15">
    <location>
        <position position="131"/>
    </location>
    <ligand>
        <name>ATP</name>
        <dbReference type="ChEBI" id="CHEBI:30616"/>
    </ligand>
</feature>
<dbReference type="InterPro" id="IPR048268">
    <property type="entry name" value="Arginosuc_syn_C"/>
</dbReference>
<evidence type="ECO:0000256" key="14">
    <source>
        <dbReference type="ARBA" id="ARBA00049077"/>
    </source>
</evidence>
<keyword evidence="8 15" id="KW-0055">Arginine biosynthesis</keyword>
<evidence type="ECO:0000256" key="3">
    <source>
        <dbReference type="ARBA" id="ARBA00009088"/>
    </source>
</evidence>
<dbReference type="RefSeq" id="WP_209706621.1">
    <property type="nucleotide sequence ID" value="NZ_JAGIOO010000001.1"/>
</dbReference>
<keyword evidence="12 15" id="KW-0067">ATP-binding</keyword>
<feature type="binding site" evidence="15">
    <location>
        <position position="129"/>
    </location>
    <ligand>
        <name>ATP</name>
        <dbReference type="ChEBI" id="CHEBI:30616"/>
    </ligand>
</feature>
<dbReference type="SUPFAM" id="SSF69864">
    <property type="entry name" value="Argininosuccinate synthetase, C-terminal domain"/>
    <property type="match status" value="1"/>
</dbReference>
<feature type="binding site" evidence="15">
    <location>
        <position position="136"/>
    </location>
    <ligand>
        <name>L-aspartate</name>
        <dbReference type="ChEBI" id="CHEBI:29991"/>
    </ligand>
</feature>
<dbReference type="InterPro" id="IPR024074">
    <property type="entry name" value="AS_cat/multimer_dom_body"/>
</dbReference>
<dbReference type="Gene3D" id="3.90.1260.10">
    <property type="entry name" value="Argininosuccinate synthetase, chain A, domain 2"/>
    <property type="match status" value="1"/>
</dbReference>
<feature type="binding site" evidence="15">
    <location>
        <position position="280"/>
    </location>
    <ligand>
        <name>L-citrulline</name>
        <dbReference type="ChEBI" id="CHEBI:57743"/>
    </ligand>
</feature>
<comment type="pathway">
    <text evidence="2 15">Amino-acid biosynthesis; L-arginine biosynthesis; L-arginine from L-ornithine and carbamoyl phosphate: step 2/3.</text>
</comment>
<feature type="binding site" evidence="15">
    <location>
        <position position="192"/>
    </location>
    <ligand>
        <name>L-citrulline</name>
        <dbReference type="ChEBI" id="CHEBI:57743"/>
    </ligand>
</feature>
<dbReference type="InterPro" id="IPR048267">
    <property type="entry name" value="Arginosuc_syn_N"/>
</dbReference>
<dbReference type="PROSITE" id="PS00564">
    <property type="entry name" value="ARGININOSUCCIN_SYN_1"/>
    <property type="match status" value="1"/>
</dbReference>
<evidence type="ECO:0000256" key="11">
    <source>
        <dbReference type="ARBA" id="ARBA00022741"/>
    </source>
</evidence>
<dbReference type="InterPro" id="IPR023437">
    <property type="entry name" value="Arg_succ_synth_type2_subfam"/>
</dbReference>